<protein>
    <recommendedName>
        <fullName evidence="4">Actin-like ATPase domain-containing protein</fullName>
    </recommendedName>
</protein>
<accession>A0A9P4IPX3</accession>
<evidence type="ECO:0000313" key="2">
    <source>
        <dbReference type="EMBL" id="KAF2103519.1"/>
    </source>
</evidence>
<dbReference type="PANTHER" id="PTHR42749">
    <property type="entry name" value="CELL SHAPE-DETERMINING PROTEIN MREB"/>
    <property type="match status" value="1"/>
</dbReference>
<feature type="compositionally biased region" description="Basic and acidic residues" evidence="1">
    <location>
        <begin position="111"/>
        <end position="135"/>
    </location>
</feature>
<feature type="region of interest" description="Disordered" evidence="1">
    <location>
        <begin position="92"/>
        <end position="135"/>
    </location>
</feature>
<gene>
    <name evidence="2" type="ORF">NA57DRAFT_32622</name>
</gene>
<proteinExistence type="predicted"/>
<evidence type="ECO:0000256" key="1">
    <source>
        <dbReference type="SAM" id="MobiDB-lite"/>
    </source>
</evidence>
<name>A0A9P4IPX3_9PEZI</name>
<keyword evidence="3" id="KW-1185">Reference proteome</keyword>
<reference evidence="2" key="1">
    <citation type="journal article" date="2020" name="Stud. Mycol.">
        <title>101 Dothideomycetes genomes: a test case for predicting lifestyles and emergence of pathogens.</title>
        <authorList>
            <person name="Haridas S."/>
            <person name="Albert R."/>
            <person name="Binder M."/>
            <person name="Bloem J."/>
            <person name="Labutti K."/>
            <person name="Salamov A."/>
            <person name="Andreopoulos B."/>
            <person name="Baker S."/>
            <person name="Barry K."/>
            <person name="Bills G."/>
            <person name="Bluhm B."/>
            <person name="Cannon C."/>
            <person name="Castanera R."/>
            <person name="Culley D."/>
            <person name="Daum C."/>
            <person name="Ezra D."/>
            <person name="Gonzalez J."/>
            <person name="Henrissat B."/>
            <person name="Kuo A."/>
            <person name="Liang C."/>
            <person name="Lipzen A."/>
            <person name="Lutzoni F."/>
            <person name="Magnuson J."/>
            <person name="Mondo S."/>
            <person name="Nolan M."/>
            <person name="Ohm R."/>
            <person name="Pangilinan J."/>
            <person name="Park H.-J."/>
            <person name="Ramirez L."/>
            <person name="Alfaro M."/>
            <person name="Sun H."/>
            <person name="Tritt A."/>
            <person name="Yoshinaga Y."/>
            <person name="Zwiers L.-H."/>
            <person name="Turgeon B."/>
            <person name="Goodwin S."/>
            <person name="Spatafora J."/>
            <person name="Crous P."/>
            <person name="Grigoriev I."/>
        </authorList>
    </citation>
    <scope>NUCLEOTIDE SEQUENCE</scope>
    <source>
        <strain evidence="2">CBS 133067</strain>
    </source>
</reference>
<evidence type="ECO:0000313" key="3">
    <source>
        <dbReference type="Proteomes" id="UP000799772"/>
    </source>
</evidence>
<dbReference type="OrthoDB" id="2963168at2759"/>
<dbReference type="Gene3D" id="3.30.420.40">
    <property type="match status" value="1"/>
</dbReference>
<dbReference type="Proteomes" id="UP000799772">
    <property type="component" value="Unassembled WGS sequence"/>
</dbReference>
<dbReference type="AlphaFoldDB" id="A0A9P4IPX3"/>
<dbReference type="CDD" id="cd10170">
    <property type="entry name" value="ASKHA_NBD_HSP70"/>
    <property type="match status" value="1"/>
</dbReference>
<dbReference type="SUPFAM" id="SSF53067">
    <property type="entry name" value="Actin-like ATPase domain"/>
    <property type="match status" value="1"/>
</dbReference>
<sequence>MQDVDGEFHNIWTRFVVAIDYGTTFSCVAYVAVPGDYNGEYESARRRRDRISIIDDWPGDPEKQSFTSARTLNKETPTDIWYFDPTINDMGSDYGSQSSDDVANDQDMEGADDRSQQERTDDLNEPKPLEDEKSFGRRLPNNVCFGYKVQDALRFPGSLSSGRRANEPISRMKLMLHNDITTREVRRELRPILNDLKRQKPRIIERHEDVIADSLTCLLGHTKCQLRKRDDFRDGSQVEFVLCIPPAWQPKARRQMQEAMAVAIRRSGLGDTRDKTVDNLFYVPEPEAAAEFVLAEHGEIMADDVFLVLDAGCGTVDQGIYRVSGTEPLRLAVEEGQPTGRLCGSSYLNENMRKLAMTRLEGERGSLQEKNSTTLRGLIESHVIRDFETRTKRQFDPDNDDEIMSVFEPVLNDVTSLLEEQIRLCADKNKHIDKVVLIGGFAESRALRKAVRSKLQELENPYGHIQLIIREDGISSTAVATGAVMRALNKTDGPKRQSMSSYGIKRDEAWRRNWVAHQKQKKFATRDRLDGIVYIKNTIDWRKSWVCVEVLYVSDSSTESNYQVTHKKNKGSCERAGRIEVDMYFLKEQGMVELIQPPKGRGHDHYQVDFDIIIEVNGRNLSFTAQYPCAKDDKPTQALDLMEGSRAYTCIAAGFVPGTM</sequence>
<comment type="caution">
    <text evidence="2">The sequence shown here is derived from an EMBL/GenBank/DDBJ whole genome shotgun (WGS) entry which is preliminary data.</text>
</comment>
<dbReference type="InterPro" id="IPR043129">
    <property type="entry name" value="ATPase_NBD"/>
</dbReference>
<evidence type="ECO:0008006" key="4">
    <source>
        <dbReference type="Google" id="ProtNLM"/>
    </source>
</evidence>
<organism evidence="2 3">
    <name type="scientific">Rhizodiscina lignyota</name>
    <dbReference type="NCBI Taxonomy" id="1504668"/>
    <lineage>
        <taxon>Eukaryota</taxon>
        <taxon>Fungi</taxon>
        <taxon>Dikarya</taxon>
        <taxon>Ascomycota</taxon>
        <taxon>Pezizomycotina</taxon>
        <taxon>Dothideomycetes</taxon>
        <taxon>Pleosporomycetidae</taxon>
        <taxon>Aulographales</taxon>
        <taxon>Rhizodiscinaceae</taxon>
        <taxon>Rhizodiscina</taxon>
    </lineage>
</organism>
<dbReference type="PANTHER" id="PTHR42749:SF8">
    <property type="entry name" value="HSP70 FAMILY PROTEIN (AFU_ORTHOLOGUE AFUA_3G13740)"/>
    <property type="match status" value="1"/>
</dbReference>
<dbReference type="EMBL" id="ML978122">
    <property type="protein sequence ID" value="KAF2103519.1"/>
    <property type="molecule type" value="Genomic_DNA"/>
</dbReference>